<dbReference type="Gene3D" id="3.30.1330.80">
    <property type="entry name" value="Hypothetical protein, similar to alpha- acetolactate decarboxylase, domain 2"/>
    <property type="match status" value="2"/>
</dbReference>
<dbReference type="SUPFAM" id="SSF117856">
    <property type="entry name" value="AF0104/ALDC/Ptd012-like"/>
    <property type="match status" value="2"/>
</dbReference>
<name>A0A8J7QZM1_9HYPH</name>
<feature type="domain" description="PPC" evidence="1">
    <location>
        <begin position="182"/>
        <end position="283"/>
    </location>
</feature>
<reference evidence="2" key="1">
    <citation type="submission" date="2021-03" db="EMBL/GenBank/DDBJ databases">
        <title>Genome sequencing and assembly of Tianweitania sediminis.</title>
        <authorList>
            <person name="Chhetri G."/>
        </authorList>
    </citation>
    <scope>NUCLEOTIDE SEQUENCE</scope>
    <source>
        <strain evidence="2">Z8</strain>
    </source>
</reference>
<proteinExistence type="predicted"/>
<keyword evidence="3" id="KW-1185">Reference proteome</keyword>
<dbReference type="RefSeq" id="WP_209333155.1">
    <property type="nucleotide sequence ID" value="NZ_JAGIYY010000001.1"/>
</dbReference>
<comment type="caution">
    <text evidence="2">The sequence shown here is derived from an EMBL/GenBank/DDBJ whole genome shotgun (WGS) entry which is preliminary data.</text>
</comment>
<gene>
    <name evidence="2" type="ORF">J5Y06_00440</name>
</gene>
<dbReference type="Proteomes" id="UP000666240">
    <property type="component" value="Unassembled WGS sequence"/>
</dbReference>
<organism evidence="2 3">
    <name type="scientific">Tianweitania sediminis</name>
    <dbReference type="NCBI Taxonomy" id="1502156"/>
    <lineage>
        <taxon>Bacteria</taxon>
        <taxon>Pseudomonadati</taxon>
        <taxon>Pseudomonadota</taxon>
        <taxon>Alphaproteobacteria</taxon>
        <taxon>Hyphomicrobiales</taxon>
        <taxon>Phyllobacteriaceae</taxon>
        <taxon>Tianweitania</taxon>
    </lineage>
</organism>
<dbReference type="InterPro" id="IPR005175">
    <property type="entry name" value="PPC_dom"/>
</dbReference>
<dbReference type="EMBL" id="JAGIYY010000001">
    <property type="protein sequence ID" value="MBP0437116.1"/>
    <property type="molecule type" value="Genomic_DNA"/>
</dbReference>
<protein>
    <submittedName>
        <fullName evidence="2">DUF296 domain-containing protein</fullName>
    </submittedName>
</protein>
<sequence length="284" mass="30294">MSEDVNLRSITHPGQPVAPRVLAEPCSARALRVTFQSGLPVLEAVAKALREHGIDGALIEIEGGSFNPLVYVMPAPSLDAEHAAWYSDMHRPEGVGLNERLVMSFGRRQGQPFIHCHGIWLHADGFRAAGHLIPHEAMFAEPVAATVYALSGAVLDQQQDAETNFPLLTPVPDGSARDGDNRAVLLRIKPNTEISAGVEQAAQAHGITDATVHGIGSLVGCDFVDGSHMASFASELFIRDGRIADGRATLDIAIVDVDGTIFEGAITRGSNPVCVTCELLIIER</sequence>
<accession>A0A8J7QZM1</accession>
<evidence type="ECO:0000313" key="3">
    <source>
        <dbReference type="Proteomes" id="UP000666240"/>
    </source>
</evidence>
<dbReference type="Pfam" id="PF03479">
    <property type="entry name" value="PCC"/>
    <property type="match status" value="1"/>
</dbReference>
<dbReference type="AlphaFoldDB" id="A0A8J7QZM1"/>
<evidence type="ECO:0000313" key="2">
    <source>
        <dbReference type="EMBL" id="MBP0437116.1"/>
    </source>
</evidence>
<evidence type="ECO:0000259" key="1">
    <source>
        <dbReference type="Pfam" id="PF03479"/>
    </source>
</evidence>